<sequence>MSSAPALAGAWPLDKGEGLIITTALLDRATSWYDDASDRRDGGDYRKLESAVFFEYGLTGRFTLVGRVAWQDVTRIDAGLVDSASGFASSEAGLRYAALRRGGAVLSVQGVVLLPGEAENIADLPLGEGGPGGELRMLAGYSASRNGFLDAQLAYRWRETPDPDEVRLDLTAGWRPRPQLLLMAQSFSTWSTGDIVPGRRDFAQHKLQVSAAWEFETGTLQAGLIATPAGRNAIAEEAVLVSWWRRF</sequence>
<accession>A0ABV6ZU39</accession>
<comment type="caution">
    <text evidence="1">The sequence shown here is derived from an EMBL/GenBank/DDBJ whole genome shotgun (WGS) entry which is preliminary data.</text>
</comment>
<evidence type="ECO:0008006" key="3">
    <source>
        <dbReference type="Google" id="ProtNLM"/>
    </source>
</evidence>
<evidence type="ECO:0000313" key="2">
    <source>
        <dbReference type="Proteomes" id="UP001595379"/>
    </source>
</evidence>
<organism evidence="1 2">
    <name type="scientific">Hyphobacterium vulgare</name>
    <dbReference type="NCBI Taxonomy" id="1736751"/>
    <lineage>
        <taxon>Bacteria</taxon>
        <taxon>Pseudomonadati</taxon>
        <taxon>Pseudomonadota</taxon>
        <taxon>Alphaproteobacteria</taxon>
        <taxon>Maricaulales</taxon>
        <taxon>Maricaulaceae</taxon>
        <taxon>Hyphobacterium</taxon>
    </lineage>
</organism>
<dbReference type="EMBL" id="JBHRSV010000001">
    <property type="protein sequence ID" value="MFC2924944.1"/>
    <property type="molecule type" value="Genomic_DNA"/>
</dbReference>
<protein>
    <recommendedName>
        <fullName evidence="3">Alginate export domain-containing protein</fullName>
    </recommendedName>
</protein>
<proteinExistence type="predicted"/>
<dbReference type="RefSeq" id="WP_343163829.1">
    <property type="nucleotide sequence ID" value="NZ_JBHRSV010000001.1"/>
</dbReference>
<dbReference type="Proteomes" id="UP001595379">
    <property type="component" value="Unassembled WGS sequence"/>
</dbReference>
<name>A0ABV6ZU39_9PROT</name>
<gene>
    <name evidence="1" type="ORF">ACFOOR_02375</name>
</gene>
<reference evidence="2" key="1">
    <citation type="journal article" date="2019" name="Int. J. Syst. Evol. Microbiol.">
        <title>The Global Catalogue of Microorganisms (GCM) 10K type strain sequencing project: providing services to taxonomists for standard genome sequencing and annotation.</title>
        <authorList>
            <consortium name="The Broad Institute Genomics Platform"/>
            <consortium name="The Broad Institute Genome Sequencing Center for Infectious Disease"/>
            <person name="Wu L."/>
            <person name="Ma J."/>
        </authorList>
    </citation>
    <scope>NUCLEOTIDE SEQUENCE [LARGE SCALE GENOMIC DNA]</scope>
    <source>
        <strain evidence="2">KCTC 52487</strain>
    </source>
</reference>
<keyword evidence="2" id="KW-1185">Reference proteome</keyword>
<evidence type="ECO:0000313" key="1">
    <source>
        <dbReference type="EMBL" id="MFC2924944.1"/>
    </source>
</evidence>